<keyword evidence="3" id="KW-0328">Glycosyltransferase</keyword>
<evidence type="ECO:0000256" key="3">
    <source>
        <dbReference type="ARBA" id="ARBA00022676"/>
    </source>
</evidence>
<dbReference type="GO" id="GO:0009252">
    <property type="term" value="P:peptidoglycan biosynthetic process"/>
    <property type="evidence" value="ECO:0007669"/>
    <property type="project" value="UniProtKB-KW"/>
</dbReference>
<keyword evidence="14" id="KW-1185">Reference proteome</keyword>
<accession>A0A515ERP4</accession>
<dbReference type="GO" id="GO:0008360">
    <property type="term" value="P:regulation of cell shape"/>
    <property type="evidence" value="ECO:0007669"/>
    <property type="project" value="UniProtKB-KW"/>
</dbReference>
<evidence type="ECO:0000256" key="1">
    <source>
        <dbReference type="ARBA" id="ARBA00022475"/>
    </source>
</evidence>
<dbReference type="KEGG" id="rhg:EXZ61_14845"/>
<name>A0A515ERP4_9BURK</name>
<gene>
    <name evidence="13" type="ORF">EXZ61_14845</name>
</gene>
<dbReference type="GO" id="GO:0009274">
    <property type="term" value="C:peptidoglycan-based cell wall"/>
    <property type="evidence" value="ECO:0007669"/>
    <property type="project" value="InterPro"/>
</dbReference>
<dbReference type="Pfam" id="PF00912">
    <property type="entry name" value="Transgly"/>
    <property type="match status" value="1"/>
</dbReference>
<protein>
    <submittedName>
        <fullName evidence="13">Glycosyl transferase</fullName>
    </submittedName>
</protein>
<keyword evidence="6" id="KW-0133">Cell shape</keyword>
<keyword evidence="7" id="KW-0573">Peptidoglycan synthesis</keyword>
<dbReference type="InterPro" id="IPR036950">
    <property type="entry name" value="PBP_transglycosylase"/>
</dbReference>
<evidence type="ECO:0000259" key="12">
    <source>
        <dbReference type="Pfam" id="PF00912"/>
    </source>
</evidence>
<organism evidence="13 14">
    <name type="scientific">Rhodoferax aquaticus</name>
    <dbReference type="NCBI Taxonomy" id="2527691"/>
    <lineage>
        <taxon>Bacteria</taxon>
        <taxon>Pseudomonadati</taxon>
        <taxon>Pseudomonadota</taxon>
        <taxon>Betaproteobacteria</taxon>
        <taxon>Burkholderiales</taxon>
        <taxon>Comamonadaceae</taxon>
        <taxon>Rhodoferax</taxon>
    </lineage>
</organism>
<evidence type="ECO:0000256" key="4">
    <source>
        <dbReference type="ARBA" id="ARBA00022679"/>
    </source>
</evidence>
<dbReference type="Gene3D" id="1.10.3810.10">
    <property type="entry name" value="Biosynthetic peptidoglycan transglycosylase-like"/>
    <property type="match status" value="1"/>
</dbReference>
<feature type="domain" description="Glycosyl transferase family 51" evidence="12">
    <location>
        <begin position="253"/>
        <end position="414"/>
    </location>
</feature>
<evidence type="ECO:0000256" key="11">
    <source>
        <dbReference type="SAM" id="Phobius"/>
    </source>
</evidence>
<proteinExistence type="predicted"/>
<evidence type="ECO:0000256" key="7">
    <source>
        <dbReference type="ARBA" id="ARBA00022984"/>
    </source>
</evidence>
<evidence type="ECO:0000256" key="10">
    <source>
        <dbReference type="ARBA" id="ARBA00023316"/>
    </source>
</evidence>
<keyword evidence="1" id="KW-1003">Cell membrane</keyword>
<dbReference type="AlphaFoldDB" id="A0A515ERP4"/>
<dbReference type="InterPro" id="IPR023346">
    <property type="entry name" value="Lysozyme-like_dom_sf"/>
</dbReference>
<evidence type="ECO:0000256" key="5">
    <source>
        <dbReference type="ARBA" id="ARBA00022692"/>
    </source>
</evidence>
<feature type="transmembrane region" description="Helical" evidence="11">
    <location>
        <begin position="21"/>
        <end position="42"/>
    </location>
</feature>
<evidence type="ECO:0000256" key="8">
    <source>
        <dbReference type="ARBA" id="ARBA00022989"/>
    </source>
</evidence>
<dbReference type="PANTHER" id="PTHR30400:SF0">
    <property type="entry name" value="BIOSYNTHETIC PEPTIDOGLYCAN TRANSGLYCOSYLASE"/>
    <property type="match status" value="1"/>
</dbReference>
<reference evidence="14" key="1">
    <citation type="submission" date="2019-02" db="EMBL/GenBank/DDBJ databases">
        <title>Complete genome sequence of Rhodoferax sp. Gr-4.</title>
        <authorList>
            <person name="Jin L."/>
        </authorList>
    </citation>
    <scope>NUCLEOTIDE SEQUENCE [LARGE SCALE GENOMIC DNA]</scope>
    <source>
        <strain evidence="14">Gr-4</strain>
    </source>
</reference>
<dbReference type="GO" id="GO:0016020">
    <property type="term" value="C:membrane"/>
    <property type="evidence" value="ECO:0007669"/>
    <property type="project" value="InterPro"/>
</dbReference>
<dbReference type="InterPro" id="IPR001264">
    <property type="entry name" value="Glyco_trans_51"/>
</dbReference>
<evidence type="ECO:0000256" key="2">
    <source>
        <dbReference type="ARBA" id="ARBA00022519"/>
    </source>
</evidence>
<keyword evidence="8 11" id="KW-1133">Transmembrane helix</keyword>
<evidence type="ECO:0000313" key="14">
    <source>
        <dbReference type="Proteomes" id="UP000317365"/>
    </source>
</evidence>
<evidence type="ECO:0000256" key="9">
    <source>
        <dbReference type="ARBA" id="ARBA00023136"/>
    </source>
</evidence>
<keyword evidence="5 11" id="KW-0812">Transmembrane</keyword>
<dbReference type="InterPro" id="IPR011812">
    <property type="entry name" value="Pep_trsgly"/>
</dbReference>
<dbReference type="Proteomes" id="UP000317365">
    <property type="component" value="Chromosome"/>
</dbReference>
<keyword evidence="9 11" id="KW-0472">Membrane</keyword>
<reference evidence="14" key="2">
    <citation type="journal article" date="2020" name="Int. J. Syst. Evol. Microbiol.">
        <title>Genomic insights into a novel species Rhodoferax aquaticus sp. nov., isolated from freshwater.</title>
        <authorList>
            <person name="Li T."/>
            <person name="Zhuo Y."/>
            <person name="Jin C.Z."/>
            <person name="Wu X."/>
            <person name="Ko S.R."/>
            <person name="Jin F.J."/>
            <person name="Ahn C.Y."/>
            <person name="Oh H.M."/>
            <person name="Lee H.G."/>
            <person name="Jin L."/>
        </authorList>
    </citation>
    <scope>NUCLEOTIDE SEQUENCE [LARGE SCALE GENOMIC DNA]</scope>
    <source>
        <strain evidence="14">Gr-4</strain>
    </source>
</reference>
<keyword evidence="2" id="KW-0997">Cell inner membrane</keyword>
<evidence type="ECO:0000256" key="6">
    <source>
        <dbReference type="ARBA" id="ARBA00022960"/>
    </source>
</evidence>
<dbReference type="RefSeq" id="WP_142812504.1">
    <property type="nucleotide sequence ID" value="NZ_CP036282.1"/>
</dbReference>
<keyword evidence="10" id="KW-0961">Cell wall biogenesis/degradation</keyword>
<dbReference type="SUPFAM" id="SSF53955">
    <property type="entry name" value="Lysozyme-like"/>
    <property type="match status" value="1"/>
</dbReference>
<sequence length="475" mass="51510">MRTLLRAFRSTAVSALALLRVLARWTAITVLVLMLAMFAMLLGARAVLRPSPGDWTTTVRVGPLQVDVGVAALIQWGTTPWIAQQLHGRTLPTRMGDLHVAWDAKRQELSLHCDPCVVRSSSWGPEPVRLADARMTVHRNATDLKGTLSSGAVHALWRGTVRPHGLTLHITLPDTPVRDAYALFAGSIPELAYAHIDGTMALQATLELPSKTLTVQPRLQGMAVNGLGTESWTLAKSTCGRGLPTTSLGADSLLARAVIAAEDQRFFEHTGYDLTEMTQALHSNQDRDATLQGLGRAARPLRGASTLTQQVAKLLVTGGERSPVRKLRELLYAVEMEQTLGKARVLRLYLDYAPWGATVCGAQAAAHAYFGKPAGQLTAAQAVWLAAMLHNPALEARRWKATGQINQARAQWVASHLRPLKKAQRAKLIDEIATAAWTIPTGEASNTPVRATLAQQTHYLPSESNHWLTASALSP</sequence>
<dbReference type="PANTHER" id="PTHR30400">
    <property type="entry name" value="MONOFUNCTIONAL BIOSYNTHETIC PEPTIDOGLYCAN TRANSGLYCOSYLASE"/>
    <property type="match status" value="1"/>
</dbReference>
<keyword evidence="4 13" id="KW-0808">Transferase</keyword>
<dbReference type="EMBL" id="CP036282">
    <property type="protein sequence ID" value="QDL55346.1"/>
    <property type="molecule type" value="Genomic_DNA"/>
</dbReference>
<dbReference type="GO" id="GO:0071555">
    <property type="term" value="P:cell wall organization"/>
    <property type="evidence" value="ECO:0007669"/>
    <property type="project" value="UniProtKB-KW"/>
</dbReference>
<dbReference type="GO" id="GO:0016763">
    <property type="term" value="F:pentosyltransferase activity"/>
    <property type="evidence" value="ECO:0007669"/>
    <property type="project" value="InterPro"/>
</dbReference>
<evidence type="ECO:0000313" key="13">
    <source>
        <dbReference type="EMBL" id="QDL55346.1"/>
    </source>
</evidence>